<dbReference type="InterPro" id="IPR056955">
    <property type="entry name" value="ORC-CDC6-like"/>
</dbReference>
<dbReference type="EMBL" id="WTVM01000063">
    <property type="protein sequence ID" value="NMG03598.1"/>
    <property type="molecule type" value="Genomic_DNA"/>
</dbReference>
<feature type="domain" description="Protein kinase" evidence="2">
    <location>
        <begin position="26"/>
        <end position="330"/>
    </location>
</feature>
<reference evidence="3" key="1">
    <citation type="submission" date="2019-12" db="EMBL/GenBank/DDBJ databases">
        <title>Comparative genomics gives insights into the taxonomy of the Azoarcus-Aromatoleum group and reveals separate origins of nif in the plant-associated Azoarcus and non-plant-associated Aromatoleum sub-groups.</title>
        <authorList>
            <person name="Lafos M."/>
            <person name="Maluk M."/>
            <person name="Batista M."/>
            <person name="Junghare M."/>
            <person name="Carmona M."/>
            <person name="Faoro H."/>
            <person name="Cruz L.M."/>
            <person name="Battistoni F."/>
            <person name="De Souza E."/>
            <person name="Pedrosa F."/>
            <person name="Chen W.-M."/>
            <person name="Poole P.S."/>
            <person name="Dixon R.A."/>
            <person name="James E.K."/>
        </authorList>
    </citation>
    <scope>NUCLEOTIDE SEQUENCE</scope>
    <source>
        <strain evidence="3">NSC3</strain>
    </source>
</reference>
<protein>
    <recommendedName>
        <fullName evidence="2">Protein kinase domain-containing protein</fullName>
    </recommendedName>
</protein>
<dbReference type="SUPFAM" id="SSF56112">
    <property type="entry name" value="Protein kinase-like (PK-like)"/>
    <property type="match status" value="1"/>
</dbReference>
<dbReference type="AlphaFoldDB" id="A0A972F7Z3"/>
<organism evidence="3 4">
    <name type="scientific">Azoarcus taiwanensis</name>
    <dbReference type="NCBI Taxonomy" id="666964"/>
    <lineage>
        <taxon>Bacteria</taxon>
        <taxon>Pseudomonadati</taxon>
        <taxon>Pseudomonadota</taxon>
        <taxon>Betaproteobacteria</taxon>
        <taxon>Rhodocyclales</taxon>
        <taxon>Zoogloeaceae</taxon>
        <taxon>Azoarcus</taxon>
    </lineage>
</organism>
<evidence type="ECO:0000313" key="4">
    <source>
        <dbReference type="Proteomes" id="UP000599523"/>
    </source>
</evidence>
<dbReference type="GO" id="GO:0004672">
    <property type="term" value="F:protein kinase activity"/>
    <property type="evidence" value="ECO:0007669"/>
    <property type="project" value="InterPro"/>
</dbReference>
<dbReference type="PROSITE" id="PS50011">
    <property type="entry name" value="PROTEIN_KINASE_DOM"/>
    <property type="match status" value="1"/>
</dbReference>
<keyword evidence="1" id="KW-0067">ATP-binding</keyword>
<gene>
    <name evidence="3" type="ORF">GPA21_11515</name>
</gene>
<sequence>MGDKFPSCGRTYGLVLDHPPTKIGNYRITKHLGRGFYGAAYVAEAGFVGKKYVIKISPVAFYSFAPFKKTPFLDEVRLHAELAASATHAVDIIDAIPDETVVFTDDAATSIPCHVTVLDYVEGDLLKDFVNSRTPPSAASICQVAIDLLQLRAELEANKLNHNDLHSENLIVERLRPESRRPDAIDPMLQVMAIDLGSVSDESKSTDDRQGDLGFIAEHVNTLLAGLLARPDQMEDRDFRVALALQGIIGNLRADPQNLRLPNPADMVAQVRESFYRASHHWRPWMNPLSLKGFADHYNAQTLESWDVPKLLVDPANRWLTEITRPGPQIITGMRGCGKTMLLRALDIHARATQRKDETAEAVIQRIRNDRFVGLFVSAQRLLDLREQSLLKLEYRLTRLFVAYALQAARALMHLRDVDSTAIAPGAHTRLASAVADYLEGVDDLRDSISLDDLEQRLQRIAVLTVSGDEKHLVKQAPAEVFNHLASSLRECSEVFESASIFYLLDDVSTRYLELDKIEALLSALLFQSPICAFKFTSEWQTIELGLRSPGRNHPIRIDRDLTVFDLGEDVFKTISAPGSAGKDFIARILQLRADLHAQHPRQRDPRVILGDVPLEQVAREIASSSEGAGQKKRVYRGLSCLTSVCVGDIGDVIKLYEEILRRGSNANAYPIEDQTQSECFQEMSARRLYDLNRRATYSRNLKNHALAFAQTAHDLLVRSYRNAPKEGKSKARLRQYSSIYVRVTAEDENSQKQQIDRLRDLIDAGVFVFAGGAPRTKTKDSDPILQFILSYRKIYGLAAFIGLADRDRFELSGDDLSRWLELDDVAAAKEILLRNQINDEVDETGALGSGQPSQESEVAIQEQPVVTPPAPVQASVRRTAPGQADLFGAFESDTKSPDQKAWADKVSVSIRQISENELATLPVSSALVGLGFEDRTLASNRFLSGALNPQTVHAIRYPVEGRSQDILNAWSKLGTTVVEAAYDEALAALPRLDGLALVDISGLAKPLIFKAVRSELIAKGRVLVCHASAERHYPLQEDLEKLFAAERSDDPVAFLDSLAELLTGEDGPYKDIKLLNDVSDPSRNRALLAFASPKHERLFSLLDRREFDQIEIVTPEGDPPHAKVAAYAAEFICQNYPNASVTRFGNDDLLGLVEYLDAKYLEIYGTGGANFELGLTGTKMQALASAILSSVRKVSQTWYLSPKRFDEKRFSSGVGSIRVYDIRIPGK</sequence>
<dbReference type="Pfam" id="PF24389">
    <property type="entry name" value="ORC-CDC6-like"/>
    <property type="match status" value="1"/>
</dbReference>
<dbReference type="RefSeq" id="WP_168988314.1">
    <property type="nucleotide sequence ID" value="NZ_CAWPHM010000290.1"/>
</dbReference>
<dbReference type="InterPro" id="IPR017441">
    <property type="entry name" value="Protein_kinase_ATP_BS"/>
</dbReference>
<dbReference type="Gene3D" id="1.10.510.10">
    <property type="entry name" value="Transferase(Phosphotransferase) domain 1"/>
    <property type="match status" value="1"/>
</dbReference>
<evidence type="ECO:0000313" key="3">
    <source>
        <dbReference type="EMBL" id="NMG03598.1"/>
    </source>
</evidence>
<dbReference type="InterPro" id="IPR011009">
    <property type="entry name" value="Kinase-like_dom_sf"/>
</dbReference>
<dbReference type="InterPro" id="IPR000719">
    <property type="entry name" value="Prot_kinase_dom"/>
</dbReference>
<comment type="caution">
    <text evidence="3">The sequence shown here is derived from an EMBL/GenBank/DDBJ whole genome shotgun (WGS) entry which is preliminary data.</text>
</comment>
<proteinExistence type="predicted"/>
<dbReference type="GO" id="GO:0005524">
    <property type="term" value="F:ATP binding"/>
    <property type="evidence" value="ECO:0007669"/>
    <property type="project" value="UniProtKB-UniRule"/>
</dbReference>
<evidence type="ECO:0000256" key="1">
    <source>
        <dbReference type="PROSITE-ProRule" id="PRU10141"/>
    </source>
</evidence>
<accession>A0A972F7Z3</accession>
<feature type="binding site" evidence="1">
    <location>
        <position position="55"/>
    </location>
    <ligand>
        <name>ATP</name>
        <dbReference type="ChEBI" id="CHEBI:30616"/>
    </ligand>
</feature>
<dbReference type="SMART" id="SM00220">
    <property type="entry name" value="S_TKc"/>
    <property type="match status" value="1"/>
</dbReference>
<evidence type="ECO:0000259" key="2">
    <source>
        <dbReference type="PROSITE" id="PS50011"/>
    </source>
</evidence>
<keyword evidence="1" id="KW-0547">Nucleotide-binding</keyword>
<dbReference type="Proteomes" id="UP000599523">
    <property type="component" value="Unassembled WGS sequence"/>
</dbReference>
<dbReference type="PROSITE" id="PS00107">
    <property type="entry name" value="PROTEIN_KINASE_ATP"/>
    <property type="match status" value="1"/>
</dbReference>
<keyword evidence="4" id="KW-1185">Reference proteome</keyword>
<name>A0A972F7Z3_9RHOO</name>